<sequence>MGQLGRSETTALKKTDVKQRMVFRCVASTKDFGRINKWKWSWNLGKSEDLRGLNAPVHSKEDAMRHAKFQLPRCSSFGDL</sequence>
<reference evidence="1" key="1">
    <citation type="submission" date="2016-07" db="EMBL/GenBank/DDBJ databases">
        <authorList>
            <person name="Bretaudeau A."/>
        </authorList>
    </citation>
    <scope>NUCLEOTIDE SEQUENCE</scope>
    <source>
        <strain evidence="1">Rice</strain>
        <tissue evidence="1">Whole body</tissue>
    </source>
</reference>
<gene>
    <name evidence="1" type="ORF">SFRICE_038854</name>
</gene>
<evidence type="ECO:0000313" key="1">
    <source>
        <dbReference type="EMBL" id="SOQ50675.1"/>
    </source>
</evidence>
<organism evidence="1">
    <name type="scientific">Spodoptera frugiperda</name>
    <name type="common">Fall armyworm</name>
    <dbReference type="NCBI Taxonomy" id="7108"/>
    <lineage>
        <taxon>Eukaryota</taxon>
        <taxon>Metazoa</taxon>
        <taxon>Ecdysozoa</taxon>
        <taxon>Arthropoda</taxon>
        <taxon>Hexapoda</taxon>
        <taxon>Insecta</taxon>
        <taxon>Pterygota</taxon>
        <taxon>Neoptera</taxon>
        <taxon>Endopterygota</taxon>
        <taxon>Lepidoptera</taxon>
        <taxon>Glossata</taxon>
        <taxon>Ditrysia</taxon>
        <taxon>Noctuoidea</taxon>
        <taxon>Noctuidae</taxon>
        <taxon>Amphipyrinae</taxon>
        <taxon>Spodoptera</taxon>
    </lineage>
</organism>
<proteinExistence type="predicted"/>
<name>A0A2H1WC61_SPOFR</name>
<protein>
    <submittedName>
        <fullName evidence="1">SFRICE_038854</fullName>
    </submittedName>
</protein>
<dbReference type="AlphaFoldDB" id="A0A2H1WC61"/>
<accession>A0A2H1WC61</accession>
<dbReference type="EMBL" id="ODYU01007679">
    <property type="protein sequence ID" value="SOQ50675.1"/>
    <property type="molecule type" value="Genomic_DNA"/>
</dbReference>